<evidence type="ECO:0000256" key="9">
    <source>
        <dbReference type="ARBA" id="ARBA00030039"/>
    </source>
</evidence>
<dbReference type="InterPro" id="IPR004365">
    <property type="entry name" value="NA-bd_OB_tRNA"/>
</dbReference>
<dbReference type="GO" id="GO:0045111">
    <property type="term" value="C:intermediate filament cytoskeleton"/>
    <property type="evidence" value="ECO:0007669"/>
    <property type="project" value="Ensembl"/>
</dbReference>
<dbReference type="InterPro" id="IPR040260">
    <property type="entry name" value="RFA2-like"/>
</dbReference>
<evidence type="ECO:0000259" key="13">
    <source>
        <dbReference type="Pfam" id="PF09170"/>
    </source>
</evidence>
<name>A0A7N5K6S8_AILME</name>
<dbReference type="SUPFAM" id="SSF46785">
    <property type="entry name" value="Winged helix' DNA-binding domain"/>
    <property type="match status" value="1"/>
</dbReference>
<dbReference type="InterPro" id="IPR015253">
    <property type="entry name" value="CST_STN1_C"/>
</dbReference>
<dbReference type="GO" id="GO:0010833">
    <property type="term" value="P:telomere maintenance via telomere lengthening"/>
    <property type="evidence" value="ECO:0007669"/>
    <property type="project" value="Ensembl"/>
</dbReference>
<dbReference type="AlphaFoldDB" id="A0A7N5K6S8"/>
<dbReference type="GO" id="GO:0001650">
    <property type="term" value="C:fibrillar center"/>
    <property type="evidence" value="ECO:0007669"/>
    <property type="project" value="Ensembl"/>
</dbReference>
<evidence type="ECO:0000256" key="6">
    <source>
        <dbReference type="ARBA" id="ARBA00022895"/>
    </source>
</evidence>
<dbReference type="Gene3D" id="1.10.10.10">
    <property type="entry name" value="Winged helix-like DNA-binding domain superfamily/Winged helix DNA-binding domain"/>
    <property type="match status" value="2"/>
</dbReference>
<keyword evidence="5" id="KW-0158">Chromosome</keyword>
<evidence type="ECO:0000259" key="12">
    <source>
        <dbReference type="Pfam" id="PF01336"/>
    </source>
</evidence>
<comment type="subcellular location">
    <subcellularLocation>
        <location evidence="2">Chromosome</location>
        <location evidence="2">Telomere</location>
    </subcellularLocation>
    <subcellularLocation>
        <location evidence="1">Nucleus</location>
    </subcellularLocation>
</comment>
<evidence type="ECO:0000256" key="3">
    <source>
        <dbReference type="ARBA" id="ARBA00009698"/>
    </source>
</evidence>
<feature type="compositionally biased region" description="Basic and acidic residues" evidence="11">
    <location>
        <begin position="42"/>
        <end position="51"/>
    </location>
</feature>
<feature type="domain" description="Stn1 C-terminal" evidence="13">
    <location>
        <begin position="356"/>
        <end position="471"/>
    </location>
</feature>
<dbReference type="GO" id="GO:0005654">
    <property type="term" value="C:nucleoplasm"/>
    <property type="evidence" value="ECO:0007669"/>
    <property type="project" value="Ensembl"/>
</dbReference>
<evidence type="ECO:0000256" key="2">
    <source>
        <dbReference type="ARBA" id="ARBA00004574"/>
    </source>
</evidence>
<accession>A0A7N5K6S8</accession>
<evidence type="ECO:0000256" key="11">
    <source>
        <dbReference type="SAM" id="MobiDB-lite"/>
    </source>
</evidence>
<dbReference type="GO" id="GO:1990879">
    <property type="term" value="C:CST complex"/>
    <property type="evidence" value="ECO:0007669"/>
    <property type="project" value="Ensembl"/>
</dbReference>
<dbReference type="GeneTree" id="ENSGT00390000000909"/>
<comment type="similarity">
    <text evidence="3">Belongs to the STN1 family.</text>
</comment>
<dbReference type="InterPro" id="IPR036390">
    <property type="entry name" value="WH_DNA-bd_sf"/>
</dbReference>
<dbReference type="InParanoid" id="A0A7N5K6S8"/>
<dbReference type="Gene3D" id="1.10.10.980">
    <property type="entry name" value="CST, Suppressor of Cdc13 homolog, complex subunit STN1, N-terminal domain"/>
    <property type="match status" value="1"/>
</dbReference>
<keyword evidence="7" id="KW-0238">DNA-binding</keyword>
<dbReference type="PANTHER" id="PTHR13989:SF33">
    <property type="entry name" value="CST COMPLEX SUBUNIT STN1"/>
    <property type="match status" value="1"/>
</dbReference>
<keyword evidence="15" id="KW-1185">Reference proteome</keyword>
<feature type="domain" description="Stn1 C-terminal" evidence="13">
    <location>
        <begin position="496"/>
        <end position="546"/>
    </location>
</feature>
<feature type="region of interest" description="Disordered" evidence="11">
    <location>
        <begin position="1"/>
        <end position="118"/>
    </location>
</feature>
<sequence>MGFAHQPLPSQVPGLRVGLCAPAESPEGPEAGGTEAPLSHTDAGRPRRHLPESSGGASLGWGGGRSRGEALAAGREGPGPERLIPRPEGAGAERRTDPPTVTPVCLATRAPIPPRTPPTKAVSVCACMDIAPQDPRLGDAEPLRVGCKPNPSLPMQPESSQREETPSLLWGLDPVFLAFAKLYIGDILDLKESRQVPGVFFYNGHPIKQVEILGTVIGRREKDAFYSYGVDDGTGVINCICWKKSNNAAPSSATTAAPALGVLNLTSQLKKLQETIEQKTKIEIGDIVQIRGYVHTYREEREIRVTTYYKVDDPVCNIQIARMLELPSIYRKVYDQPFCSPALEQESDPSALDLASLTRLLSERAKEFLAENKVQTFYQQELEIVESLLSLANQPVIHGAGPEQGDSKSDTTSKAIHSIFKNAIQLLQEKGFVFQKDDGFDKLYYVTREDKELHRKIHHIIQEDCQKPNHETVSSLLTSSLSVLGEMVLDITVYDAEKGCHFQHILACARLSVSPDLSEGVLQQVLELLEDQSDIISTTEHYYTAF</sequence>
<dbReference type="CDD" id="cd04483">
    <property type="entry name" value="hOBFC1_like"/>
    <property type="match status" value="1"/>
</dbReference>
<dbReference type="SUPFAM" id="SSF50249">
    <property type="entry name" value="Nucleic acid-binding proteins"/>
    <property type="match status" value="1"/>
</dbReference>
<protein>
    <recommendedName>
        <fullName evidence="4">CST complex subunit STN1</fullName>
    </recommendedName>
    <alternativeName>
        <fullName evidence="10">Oligonucleotide/oligosaccharide-binding fold-containing protein 1</fullName>
    </alternativeName>
    <alternativeName>
        <fullName evidence="9">Suppressor of cdc thirteen homolog</fullName>
    </alternativeName>
</protein>
<dbReference type="Ensembl" id="ENSAMET00000041394.1">
    <property type="protein sequence ID" value="ENSAMEP00000035816.1"/>
    <property type="gene ID" value="ENSAMEG00000017971.2"/>
</dbReference>
<reference evidence="14" key="2">
    <citation type="submission" date="2025-08" db="UniProtKB">
        <authorList>
            <consortium name="Ensembl"/>
        </authorList>
    </citation>
    <scope>IDENTIFICATION</scope>
</reference>
<dbReference type="Proteomes" id="UP000008912">
    <property type="component" value="Unassembled WGS sequence"/>
</dbReference>
<dbReference type="FunFam" id="1.10.10.10:FF:000275">
    <property type="entry name" value="CST complex subunit STN1"/>
    <property type="match status" value="1"/>
</dbReference>
<evidence type="ECO:0000256" key="10">
    <source>
        <dbReference type="ARBA" id="ARBA00030852"/>
    </source>
</evidence>
<evidence type="ECO:0000256" key="5">
    <source>
        <dbReference type="ARBA" id="ARBA00022454"/>
    </source>
</evidence>
<proteinExistence type="inferred from homology"/>
<reference evidence="14 15" key="1">
    <citation type="journal article" date="2010" name="Nature">
        <title>The sequence and de novo assembly of the giant panda genome.</title>
        <authorList>
            <person name="Li R."/>
            <person name="Fan W."/>
            <person name="Tian G."/>
            <person name="Zhu H."/>
            <person name="He L."/>
            <person name="Cai J."/>
            <person name="Huang Q."/>
            <person name="Cai Q."/>
            <person name="Li B."/>
            <person name="Bai Y."/>
            <person name="Zhang Z."/>
            <person name="Zhang Y."/>
            <person name="Wang W."/>
            <person name="Li J."/>
            <person name="Wei F."/>
            <person name="Li H."/>
            <person name="Jian M."/>
            <person name="Li J."/>
            <person name="Zhang Z."/>
            <person name="Nielsen R."/>
            <person name="Li D."/>
            <person name="Gu W."/>
            <person name="Yang Z."/>
            <person name="Xuan Z."/>
            <person name="Ryder O.A."/>
            <person name="Leung F.C."/>
            <person name="Zhou Y."/>
            <person name="Cao J."/>
            <person name="Sun X."/>
            <person name="Fu Y."/>
            <person name="Fang X."/>
            <person name="Guo X."/>
            <person name="Wang B."/>
            <person name="Hou R."/>
            <person name="Shen F."/>
            <person name="Mu B."/>
            <person name="Ni P."/>
            <person name="Lin R."/>
            <person name="Qian W."/>
            <person name="Wang G."/>
            <person name="Yu C."/>
            <person name="Nie W."/>
            <person name="Wang J."/>
            <person name="Wu Z."/>
            <person name="Liang H."/>
            <person name="Min J."/>
            <person name="Wu Q."/>
            <person name="Cheng S."/>
            <person name="Ruan J."/>
            <person name="Wang M."/>
            <person name="Shi Z."/>
            <person name="Wen M."/>
            <person name="Liu B."/>
            <person name="Ren X."/>
            <person name="Zheng H."/>
            <person name="Dong D."/>
            <person name="Cook K."/>
            <person name="Shan G."/>
            <person name="Zhang H."/>
            <person name="Kosiol C."/>
            <person name="Xie X."/>
            <person name="Lu Z."/>
            <person name="Zheng H."/>
            <person name="Li Y."/>
            <person name="Steiner C.C."/>
            <person name="Lam T.T."/>
            <person name="Lin S."/>
            <person name="Zhang Q."/>
            <person name="Li G."/>
            <person name="Tian J."/>
            <person name="Gong T."/>
            <person name="Liu H."/>
            <person name="Zhang D."/>
            <person name="Fang L."/>
            <person name="Ye C."/>
            <person name="Zhang J."/>
            <person name="Hu W."/>
            <person name="Xu A."/>
            <person name="Ren Y."/>
            <person name="Zhang G."/>
            <person name="Bruford M.W."/>
            <person name="Li Q."/>
            <person name="Ma L."/>
            <person name="Guo Y."/>
            <person name="An N."/>
            <person name="Hu Y."/>
            <person name="Zheng Y."/>
            <person name="Shi Y."/>
            <person name="Li Z."/>
            <person name="Liu Q."/>
            <person name="Chen Y."/>
            <person name="Zhao J."/>
            <person name="Qu N."/>
            <person name="Zhao S."/>
            <person name="Tian F."/>
            <person name="Wang X."/>
            <person name="Wang H."/>
            <person name="Xu L."/>
            <person name="Liu X."/>
            <person name="Vinar T."/>
            <person name="Wang Y."/>
            <person name="Lam T.W."/>
            <person name="Yiu S.M."/>
            <person name="Liu S."/>
            <person name="Zhang H."/>
            <person name="Li D."/>
            <person name="Huang Y."/>
            <person name="Wang X."/>
            <person name="Yang G."/>
            <person name="Jiang Z."/>
            <person name="Wang J."/>
            <person name="Qin N."/>
            <person name="Li L."/>
            <person name="Li J."/>
            <person name="Bolund L."/>
            <person name="Kristiansen K."/>
            <person name="Wong G.K."/>
            <person name="Olson M."/>
            <person name="Zhang X."/>
            <person name="Li S."/>
            <person name="Yang H."/>
            <person name="Wang J."/>
            <person name="Wang J."/>
        </authorList>
    </citation>
    <scope>NUCLEOTIDE SEQUENCE [LARGE SCALE GENOMIC DNA]</scope>
</reference>
<dbReference type="InterPro" id="IPR042082">
    <property type="entry name" value="CST_Stn1_wHTH1_sf"/>
</dbReference>
<keyword evidence="6" id="KW-0779">Telomere</keyword>
<evidence type="ECO:0000313" key="14">
    <source>
        <dbReference type="Ensembl" id="ENSAMEP00000035816.1"/>
    </source>
</evidence>
<dbReference type="PANTHER" id="PTHR13989">
    <property type="entry name" value="REPLICATION PROTEIN A-RELATED"/>
    <property type="match status" value="1"/>
</dbReference>
<evidence type="ECO:0000256" key="1">
    <source>
        <dbReference type="ARBA" id="ARBA00004123"/>
    </source>
</evidence>
<reference evidence="14" key="3">
    <citation type="submission" date="2025-09" db="UniProtKB">
        <authorList>
            <consortium name="Ensembl"/>
        </authorList>
    </citation>
    <scope>IDENTIFICATION</scope>
</reference>
<evidence type="ECO:0000256" key="7">
    <source>
        <dbReference type="ARBA" id="ARBA00023125"/>
    </source>
</evidence>
<dbReference type="FunFam" id="1.10.10.980:FF:000001">
    <property type="entry name" value="CST complex subunit STN1"/>
    <property type="match status" value="1"/>
</dbReference>
<feature type="region of interest" description="Disordered" evidence="11">
    <location>
        <begin position="138"/>
        <end position="164"/>
    </location>
</feature>
<dbReference type="GO" id="GO:0032211">
    <property type="term" value="P:negative regulation of telomere maintenance via telomerase"/>
    <property type="evidence" value="ECO:0007669"/>
    <property type="project" value="Ensembl"/>
</dbReference>
<evidence type="ECO:0000256" key="4">
    <source>
        <dbReference type="ARBA" id="ARBA00017411"/>
    </source>
</evidence>
<dbReference type="InterPro" id="IPR036388">
    <property type="entry name" value="WH-like_DNA-bd_sf"/>
</dbReference>
<dbReference type="InterPro" id="IPR012340">
    <property type="entry name" value="NA-bd_OB-fold"/>
</dbReference>
<dbReference type="Pfam" id="PF09170">
    <property type="entry name" value="STN1_2"/>
    <property type="match status" value="2"/>
</dbReference>
<evidence type="ECO:0000313" key="15">
    <source>
        <dbReference type="Proteomes" id="UP000008912"/>
    </source>
</evidence>
<feature type="domain" description="OB" evidence="12">
    <location>
        <begin position="210"/>
        <end position="309"/>
    </location>
</feature>
<dbReference type="FunFam" id="2.40.50.140:FF:000181">
    <property type="entry name" value="CST complex subunit STN1"/>
    <property type="match status" value="1"/>
</dbReference>
<dbReference type="Pfam" id="PF01336">
    <property type="entry name" value="tRNA_anti-codon"/>
    <property type="match status" value="1"/>
</dbReference>
<dbReference type="Gene3D" id="2.40.50.140">
    <property type="entry name" value="Nucleic acid-binding proteins"/>
    <property type="match status" value="1"/>
</dbReference>
<keyword evidence="8" id="KW-0539">Nucleus</keyword>
<dbReference type="GO" id="GO:0043047">
    <property type="term" value="F:single-stranded telomeric DNA binding"/>
    <property type="evidence" value="ECO:0007669"/>
    <property type="project" value="Ensembl"/>
</dbReference>
<organism evidence="14 15">
    <name type="scientific">Ailuropoda melanoleuca</name>
    <name type="common">Giant panda</name>
    <dbReference type="NCBI Taxonomy" id="9646"/>
    <lineage>
        <taxon>Eukaryota</taxon>
        <taxon>Metazoa</taxon>
        <taxon>Chordata</taxon>
        <taxon>Craniata</taxon>
        <taxon>Vertebrata</taxon>
        <taxon>Euteleostomi</taxon>
        <taxon>Mammalia</taxon>
        <taxon>Eutheria</taxon>
        <taxon>Laurasiatheria</taxon>
        <taxon>Carnivora</taxon>
        <taxon>Caniformia</taxon>
        <taxon>Ursidae</taxon>
        <taxon>Ailuropoda</taxon>
    </lineage>
</organism>
<evidence type="ECO:0000256" key="8">
    <source>
        <dbReference type="ARBA" id="ARBA00023242"/>
    </source>
</evidence>
<gene>
    <name evidence="14" type="primary">STN1</name>
</gene>